<dbReference type="EMBL" id="CAFBNE010000005">
    <property type="protein sequence ID" value="CAB4931047.1"/>
    <property type="molecule type" value="Genomic_DNA"/>
</dbReference>
<dbReference type="AlphaFoldDB" id="A0A6J7ILR1"/>
<accession>A0A6J7ILR1</accession>
<sequence length="161" mass="17026">MVRSRTRWAVVAVCTALLAAPVVTACSADSADRNAAAVHAQVIVPADFETADASNEDEGINVDSDSEVIFQNDLGEVVSEVAIKDECWSDEEFRLLCASSTPSPADLDLATISRTGDTFTAQTTADSTYLPAHLILTVTSATKSDPGKTRSRTVLLTLTCC</sequence>
<dbReference type="PROSITE" id="PS51257">
    <property type="entry name" value="PROKAR_LIPOPROTEIN"/>
    <property type="match status" value="1"/>
</dbReference>
<protein>
    <submittedName>
        <fullName evidence="1">Unannotated protein</fullName>
    </submittedName>
</protein>
<organism evidence="1">
    <name type="scientific">freshwater metagenome</name>
    <dbReference type="NCBI Taxonomy" id="449393"/>
    <lineage>
        <taxon>unclassified sequences</taxon>
        <taxon>metagenomes</taxon>
        <taxon>ecological metagenomes</taxon>
    </lineage>
</organism>
<reference evidence="1" key="1">
    <citation type="submission" date="2020-05" db="EMBL/GenBank/DDBJ databases">
        <authorList>
            <person name="Chiriac C."/>
            <person name="Salcher M."/>
            <person name="Ghai R."/>
            <person name="Kavagutti S V."/>
        </authorList>
    </citation>
    <scope>NUCLEOTIDE SEQUENCE</scope>
</reference>
<name>A0A6J7ILR1_9ZZZZ</name>
<gene>
    <name evidence="1" type="ORF">UFOPK3772_00254</name>
</gene>
<proteinExistence type="predicted"/>
<evidence type="ECO:0000313" key="1">
    <source>
        <dbReference type="EMBL" id="CAB4931047.1"/>
    </source>
</evidence>